<gene>
    <name evidence="3" type="ORF">GCM10014715_72240</name>
</gene>
<dbReference type="Pfam" id="PF09084">
    <property type="entry name" value="NMT1"/>
    <property type="match status" value="1"/>
</dbReference>
<evidence type="ECO:0000313" key="4">
    <source>
        <dbReference type="Proteomes" id="UP000641386"/>
    </source>
</evidence>
<comment type="caution">
    <text evidence="3">The sequence shown here is derived from an EMBL/GenBank/DDBJ whole genome shotgun (WGS) entry which is preliminary data.</text>
</comment>
<dbReference type="AlphaFoldDB" id="A0A919AHI3"/>
<proteinExistence type="inferred from homology"/>
<dbReference type="CDD" id="cd01008">
    <property type="entry name" value="PBP2_NrtA_SsuA_CpmA_like"/>
    <property type="match status" value="1"/>
</dbReference>
<dbReference type="SMART" id="SM00062">
    <property type="entry name" value="PBPb"/>
    <property type="match status" value="1"/>
</dbReference>
<reference evidence="3" key="2">
    <citation type="submission" date="2020-09" db="EMBL/GenBank/DDBJ databases">
        <authorList>
            <person name="Sun Q."/>
            <person name="Ohkuma M."/>
        </authorList>
    </citation>
    <scope>NUCLEOTIDE SEQUENCE</scope>
    <source>
        <strain evidence="3">JCM 3302</strain>
    </source>
</reference>
<evidence type="ECO:0000256" key="1">
    <source>
        <dbReference type="ARBA" id="ARBA00010742"/>
    </source>
</evidence>
<protein>
    <recommendedName>
        <fullName evidence="2">Solute-binding protein family 3/N-terminal domain-containing protein</fullName>
    </recommendedName>
</protein>
<evidence type="ECO:0000313" key="3">
    <source>
        <dbReference type="EMBL" id="GHF05701.1"/>
    </source>
</evidence>
<reference evidence="3" key="1">
    <citation type="journal article" date="2014" name="Int. J. Syst. Evol. Microbiol.">
        <title>Complete genome sequence of Corynebacterium casei LMG S-19264T (=DSM 44701T), isolated from a smear-ripened cheese.</title>
        <authorList>
            <consortium name="US DOE Joint Genome Institute (JGI-PGF)"/>
            <person name="Walter F."/>
            <person name="Albersmeier A."/>
            <person name="Kalinowski J."/>
            <person name="Ruckert C."/>
        </authorList>
    </citation>
    <scope>NUCLEOTIDE SEQUENCE</scope>
    <source>
        <strain evidence="3">JCM 3302</strain>
    </source>
</reference>
<dbReference type="Gene3D" id="3.40.190.10">
    <property type="entry name" value="Periplasmic binding protein-like II"/>
    <property type="match status" value="2"/>
</dbReference>
<comment type="similarity">
    <text evidence="1">Belongs to the bacterial solute-binding protein SsuA/TauA family.</text>
</comment>
<name>A0A919AHI3_9ACTN</name>
<feature type="domain" description="Solute-binding protein family 3/N-terminal" evidence="2">
    <location>
        <begin position="1"/>
        <end position="217"/>
    </location>
</feature>
<dbReference type="InterPro" id="IPR001638">
    <property type="entry name" value="Solute-binding_3/MltF_N"/>
</dbReference>
<dbReference type="PANTHER" id="PTHR30024:SF42">
    <property type="entry name" value="ALIPHATIC SULFONATES-BINDING PROTEIN-RELATED"/>
    <property type="match status" value="1"/>
</dbReference>
<keyword evidence="4" id="KW-1185">Reference proteome</keyword>
<organism evidence="3 4">
    <name type="scientific">Streptomyces spiralis</name>
    <dbReference type="NCBI Taxonomy" id="66376"/>
    <lineage>
        <taxon>Bacteria</taxon>
        <taxon>Bacillati</taxon>
        <taxon>Actinomycetota</taxon>
        <taxon>Actinomycetes</taxon>
        <taxon>Kitasatosporales</taxon>
        <taxon>Streptomycetaceae</taxon>
        <taxon>Streptomyces</taxon>
    </lineage>
</organism>
<sequence length="284" mass="29712">MLALGKKDGSLAKALAKVHAKVAWTGSAGPFAPAAQALNADQLDIATGSITSGITSLAQTPGFKFFAATAPDPVGEGILAKEGSGIDSVKDLIGKKVAVNQGGTGEYLLLKALAEEGIPVGKVKRVYLRPDQTAAVFNAGKVDAWAVWATYSVAELGTGKARFIADGQAIGSDNYSLTAVRTGFAQKHPEVVKALYAYLHDGSVQEKKDPAAYLNVNTGAGPQALNGEAKRIQVEFTGKGGTVEPITDADIERFKDVARFYAEQKVTPTEVDIAAHLIDIEKLS</sequence>
<accession>A0A919AHI3</accession>
<dbReference type="EMBL" id="BNBC01000049">
    <property type="protein sequence ID" value="GHF05701.1"/>
    <property type="molecule type" value="Genomic_DNA"/>
</dbReference>
<dbReference type="SUPFAM" id="SSF53850">
    <property type="entry name" value="Periplasmic binding protein-like II"/>
    <property type="match status" value="1"/>
</dbReference>
<dbReference type="Proteomes" id="UP000641386">
    <property type="component" value="Unassembled WGS sequence"/>
</dbReference>
<dbReference type="InterPro" id="IPR015168">
    <property type="entry name" value="SsuA/THI5"/>
</dbReference>
<dbReference type="PANTHER" id="PTHR30024">
    <property type="entry name" value="ALIPHATIC SULFONATES-BINDING PROTEIN-RELATED"/>
    <property type="match status" value="1"/>
</dbReference>
<evidence type="ECO:0000259" key="2">
    <source>
        <dbReference type="SMART" id="SM00062"/>
    </source>
</evidence>